<keyword evidence="6 12" id="KW-0732">Signal</keyword>
<dbReference type="RefSeq" id="WP_229720683.1">
    <property type="nucleotide sequence ID" value="NZ_BMJA01000001.1"/>
</dbReference>
<keyword evidence="7" id="KW-0653">Protein transport</keyword>
<dbReference type="PROSITE" id="PS51257">
    <property type="entry name" value="PROKAR_LIPOPROTEIN"/>
    <property type="match status" value="1"/>
</dbReference>
<evidence type="ECO:0000256" key="9">
    <source>
        <dbReference type="ARBA" id="ARBA00023237"/>
    </source>
</evidence>
<dbReference type="PANTHER" id="PTHR30332:SF25">
    <property type="entry name" value="SECRETIN XPSD"/>
    <property type="match status" value="1"/>
</dbReference>
<feature type="domain" description="NolW-like" evidence="14">
    <location>
        <begin position="200"/>
        <end position="258"/>
    </location>
</feature>
<dbReference type="InterPro" id="IPR005644">
    <property type="entry name" value="NolW-like"/>
</dbReference>
<comment type="similarity">
    <text evidence="2">Belongs to the bacterial secretin family. GSP D subfamily.</text>
</comment>
<dbReference type="InterPro" id="IPR004846">
    <property type="entry name" value="T2SS/T3SS_dom"/>
</dbReference>
<evidence type="ECO:0000313" key="16">
    <source>
        <dbReference type="EMBL" id="GGA26747.1"/>
    </source>
</evidence>
<accession>A0ABQ1FQM7</accession>
<feature type="domain" description="NolW-like" evidence="14">
    <location>
        <begin position="265"/>
        <end position="329"/>
    </location>
</feature>
<name>A0ABQ1FQM7_9GAMM</name>
<organism evidence="16 17">
    <name type="scientific">Dyella nitratireducens</name>
    <dbReference type="NCBI Taxonomy" id="1849580"/>
    <lineage>
        <taxon>Bacteria</taxon>
        <taxon>Pseudomonadati</taxon>
        <taxon>Pseudomonadota</taxon>
        <taxon>Gammaproteobacteria</taxon>
        <taxon>Lysobacterales</taxon>
        <taxon>Rhodanobacteraceae</taxon>
        <taxon>Dyella</taxon>
    </lineage>
</organism>
<comment type="caution">
    <text evidence="16">The sequence shown here is derived from an EMBL/GenBank/DDBJ whole genome shotgun (WGS) entry which is preliminary data.</text>
</comment>
<keyword evidence="3 10" id="KW-0813">Transport</keyword>
<evidence type="ECO:0000256" key="7">
    <source>
        <dbReference type="ARBA" id="ARBA00022927"/>
    </source>
</evidence>
<dbReference type="EMBL" id="BMJA01000001">
    <property type="protein sequence ID" value="GGA26747.1"/>
    <property type="molecule type" value="Genomic_DNA"/>
</dbReference>
<evidence type="ECO:0000259" key="13">
    <source>
        <dbReference type="Pfam" id="PF00263"/>
    </source>
</evidence>
<keyword evidence="5" id="KW-0812">Transmembrane</keyword>
<sequence>MSHTRMQLNSRHALRIGAIALAVFLSGCAANKPMVQDNHELEREAVAGTEKPAPQPEPLNNNLNNTPAAPAVASIKSGTGQFVRPTELATPRRPASGAGAVTFNFENQPVQAVVKAILGDLLHENYTIVPGVQGNISFSTSEPVDSSQAMPILETLLSWTHNALVKTDGRYVVMSDKDAVAGNVAPSLGAAAPAGGLQARLFPLHYVAADQMQKLLKPFARADSILLVDNARNVIVVSGTPDELDNYSRTIHTFDVDWLHGMSVGVFNLQHANVEELMPQLDGMFGPKGDTPLAGMFRFIPIKRTNALVVISTQPSYLSEIRDWIAKIDLGGGNEPQLYVYDVRNIAAADLAHYLAQIYTDNASGSSDRGGSVAPGAGGATTLGIGNNAGGNSSGMGSTAGGFGSSTTGTGGLSSGLGSTSTGSNSYSSGSGFGSSSIGGTGGSTGVSGVGMNGGLANNQSQDQGYSSKDGSIRIGSVSGNNQLLVRVRPAQWLEMLSVIKQLDVAPLQVQIETRVFEVALTGDFQFGVQWYLQGLAGGQSTTNSSGVSSYTPGNPYAHRMIGLGGGIGNGSTASNTYGGQPFFYSFLSSNGKFQVALNALETSTNTKTLSAPSLVVLNNQIAHITVGDQIPVNQTYYTGLGGTTTGSTVGEVQYISTGVILDVQPRVNPGGLIYLNIDQQVSTPSASANSQGNYTIAQRQIATQLSVQNGQTVLLGGLIQQQDTNTDVGVPFLSRIPILGKLFGSTDKNKTRTELVVLITPRVISNSDDAKQITDEYEEKFQSLAPLRGEKAPPLEYPLRR</sequence>
<dbReference type="Gene3D" id="3.30.1370.120">
    <property type="match status" value="2"/>
</dbReference>
<proteinExistence type="inferred from homology"/>
<evidence type="ECO:0000259" key="15">
    <source>
        <dbReference type="Pfam" id="PF21305"/>
    </source>
</evidence>
<dbReference type="InterPro" id="IPR004845">
    <property type="entry name" value="T2SS_GspD_CS"/>
</dbReference>
<evidence type="ECO:0000256" key="6">
    <source>
        <dbReference type="ARBA" id="ARBA00022729"/>
    </source>
</evidence>
<evidence type="ECO:0000256" key="8">
    <source>
        <dbReference type="ARBA" id="ARBA00023136"/>
    </source>
</evidence>
<feature type="domain" description="Type II/III secretion system secretin-like" evidence="13">
    <location>
        <begin position="600"/>
        <end position="765"/>
    </location>
</feature>
<gene>
    <name evidence="16" type="primary">gspD</name>
    <name evidence="16" type="ORF">GCM10010981_14260</name>
</gene>
<evidence type="ECO:0000256" key="12">
    <source>
        <dbReference type="SAM" id="SignalP"/>
    </source>
</evidence>
<dbReference type="PROSITE" id="PS00875">
    <property type="entry name" value="T2SP_D"/>
    <property type="match status" value="1"/>
</dbReference>
<feature type="compositionally biased region" description="Low complexity" evidence="11">
    <location>
        <begin position="416"/>
        <end position="430"/>
    </location>
</feature>
<feature type="region of interest" description="Disordered" evidence="11">
    <location>
        <begin position="451"/>
        <end position="472"/>
    </location>
</feature>
<feature type="chain" id="PRO_5045708632" evidence="12">
    <location>
        <begin position="30"/>
        <end position="802"/>
    </location>
</feature>
<comment type="subcellular location">
    <subcellularLocation>
        <location evidence="1 10">Cell outer membrane</location>
    </subcellularLocation>
</comment>
<evidence type="ECO:0000256" key="3">
    <source>
        <dbReference type="ARBA" id="ARBA00022448"/>
    </source>
</evidence>
<dbReference type="PRINTS" id="PR00811">
    <property type="entry name" value="BCTERIALGSPD"/>
</dbReference>
<dbReference type="Pfam" id="PF03958">
    <property type="entry name" value="Secretin_N"/>
    <property type="match status" value="2"/>
</dbReference>
<keyword evidence="4" id="KW-1134">Transmembrane beta strand</keyword>
<dbReference type="Proteomes" id="UP000620046">
    <property type="component" value="Unassembled WGS sequence"/>
</dbReference>
<protein>
    <submittedName>
        <fullName evidence="16">Type II secretion system protein GspD</fullName>
    </submittedName>
</protein>
<dbReference type="InterPro" id="IPR038591">
    <property type="entry name" value="NolW-like_sf"/>
</dbReference>
<evidence type="ECO:0000313" key="17">
    <source>
        <dbReference type="Proteomes" id="UP000620046"/>
    </source>
</evidence>
<dbReference type="InterPro" id="IPR050810">
    <property type="entry name" value="Bact_Secretion_Sys_Channel"/>
</dbReference>
<evidence type="ECO:0000256" key="5">
    <source>
        <dbReference type="ARBA" id="ARBA00022692"/>
    </source>
</evidence>
<feature type="region of interest" description="Disordered" evidence="11">
    <location>
        <begin position="400"/>
        <end position="435"/>
    </location>
</feature>
<keyword evidence="9" id="KW-0998">Cell outer membrane</keyword>
<feature type="domain" description="GspD-like N0" evidence="15">
    <location>
        <begin position="104"/>
        <end position="169"/>
    </location>
</feature>
<evidence type="ECO:0000256" key="2">
    <source>
        <dbReference type="ARBA" id="ARBA00006980"/>
    </source>
</evidence>
<evidence type="ECO:0000256" key="10">
    <source>
        <dbReference type="RuleBase" id="RU004004"/>
    </source>
</evidence>
<dbReference type="Gene3D" id="3.55.50.30">
    <property type="match status" value="1"/>
</dbReference>
<dbReference type="InterPro" id="IPR001775">
    <property type="entry name" value="GspD/PilQ"/>
</dbReference>
<keyword evidence="17" id="KW-1185">Reference proteome</keyword>
<feature type="compositionally biased region" description="Gly residues" evidence="11">
    <location>
        <begin position="400"/>
        <end position="415"/>
    </location>
</feature>
<evidence type="ECO:0000256" key="4">
    <source>
        <dbReference type="ARBA" id="ARBA00022452"/>
    </source>
</evidence>
<dbReference type="InterPro" id="IPR049371">
    <property type="entry name" value="GspD-like_N0"/>
</dbReference>
<keyword evidence="8" id="KW-0472">Membrane</keyword>
<dbReference type="NCBIfam" id="TIGR02517">
    <property type="entry name" value="type_II_gspD"/>
    <property type="match status" value="1"/>
</dbReference>
<reference evidence="17" key="1">
    <citation type="journal article" date="2019" name="Int. J. Syst. Evol. Microbiol.">
        <title>The Global Catalogue of Microorganisms (GCM) 10K type strain sequencing project: providing services to taxonomists for standard genome sequencing and annotation.</title>
        <authorList>
            <consortium name="The Broad Institute Genomics Platform"/>
            <consortium name="The Broad Institute Genome Sequencing Center for Infectious Disease"/>
            <person name="Wu L."/>
            <person name="Ma J."/>
        </authorList>
    </citation>
    <scope>NUCLEOTIDE SEQUENCE [LARGE SCALE GENOMIC DNA]</scope>
    <source>
        <strain evidence="17">CGMCC 1.15439</strain>
    </source>
</reference>
<dbReference type="Pfam" id="PF21305">
    <property type="entry name" value="type_II_gspD_N0"/>
    <property type="match status" value="1"/>
</dbReference>
<evidence type="ECO:0000256" key="1">
    <source>
        <dbReference type="ARBA" id="ARBA00004442"/>
    </source>
</evidence>
<feature type="compositionally biased region" description="Polar residues" evidence="11">
    <location>
        <begin position="456"/>
        <end position="470"/>
    </location>
</feature>
<dbReference type="InterPro" id="IPR013356">
    <property type="entry name" value="T2SS_GspD"/>
</dbReference>
<feature type="signal peptide" evidence="12">
    <location>
        <begin position="1"/>
        <end position="29"/>
    </location>
</feature>
<dbReference type="PANTHER" id="PTHR30332">
    <property type="entry name" value="PROBABLE GENERAL SECRETION PATHWAY PROTEIN D"/>
    <property type="match status" value="1"/>
</dbReference>
<evidence type="ECO:0000256" key="11">
    <source>
        <dbReference type="SAM" id="MobiDB-lite"/>
    </source>
</evidence>
<dbReference type="Pfam" id="PF00263">
    <property type="entry name" value="Secretin"/>
    <property type="match status" value="1"/>
</dbReference>
<evidence type="ECO:0000259" key="14">
    <source>
        <dbReference type="Pfam" id="PF03958"/>
    </source>
</evidence>